<name>A0A811UEG4_CERCA</name>
<keyword evidence="2" id="KW-1185">Reference proteome</keyword>
<sequence length="50" mass="5942">NINVHVTLNVSVVFSKKMSSMSMELQKHTNFRMDARMNGYFRLELESKYE</sequence>
<organism evidence="1 2">
    <name type="scientific">Ceratitis capitata</name>
    <name type="common">Mediterranean fruit fly</name>
    <name type="synonym">Tephritis capitata</name>
    <dbReference type="NCBI Taxonomy" id="7213"/>
    <lineage>
        <taxon>Eukaryota</taxon>
        <taxon>Metazoa</taxon>
        <taxon>Ecdysozoa</taxon>
        <taxon>Arthropoda</taxon>
        <taxon>Hexapoda</taxon>
        <taxon>Insecta</taxon>
        <taxon>Pterygota</taxon>
        <taxon>Neoptera</taxon>
        <taxon>Endopterygota</taxon>
        <taxon>Diptera</taxon>
        <taxon>Brachycera</taxon>
        <taxon>Muscomorpha</taxon>
        <taxon>Tephritoidea</taxon>
        <taxon>Tephritidae</taxon>
        <taxon>Ceratitis</taxon>
        <taxon>Ceratitis</taxon>
    </lineage>
</organism>
<feature type="non-terminal residue" evidence="1">
    <location>
        <position position="1"/>
    </location>
</feature>
<proteinExistence type="predicted"/>
<dbReference type="Proteomes" id="UP000606786">
    <property type="component" value="Unassembled WGS sequence"/>
</dbReference>
<evidence type="ECO:0000313" key="2">
    <source>
        <dbReference type="Proteomes" id="UP000606786"/>
    </source>
</evidence>
<comment type="caution">
    <text evidence="1">The sequence shown here is derived from an EMBL/GenBank/DDBJ whole genome shotgun (WGS) entry which is preliminary data.</text>
</comment>
<accession>A0A811UEG4</accession>
<gene>
    <name evidence="1" type="ORF">CCAP1982_LOCUS5932</name>
</gene>
<dbReference type="AlphaFoldDB" id="A0A811UEG4"/>
<dbReference type="EMBL" id="CAJHJT010000012">
    <property type="protein sequence ID" value="CAD6997299.1"/>
    <property type="molecule type" value="Genomic_DNA"/>
</dbReference>
<protein>
    <submittedName>
        <fullName evidence="1">(Mediterranean fruit fly) hypothetical protein</fullName>
    </submittedName>
</protein>
<reference evidence="1" key="1">
    <citation type="submission" date="2020-11" db="EMBL/GenBank/DDBJ databases">
        <authorList>
            <person name="Whitehead M."/>
        </authorList>
    </citation>
    <scope>NUCLEOTIDE SEQUENCE</scope>
    <source>
        <strain evidence="1">EGII</strain>
    </source>
</reference>
<evidence type="ECO:0000313" key="1">
    <source>
        <dbReference type="EMBL" id="CAD6997299.1"/>
    </source>
</evidence>